<keyword evidence="2" id="KW-0479">Metal-binding</keyword>
<dbReference type="InterPro" id="IPR024079">
    <property type="entry name" value="MetalloPept_cat_dom_sf"/>
</dbReference>
<gene>
    <name evidence="6" type="ORF">N866_14435</name>
</gene>
<dbReference type="GO" id="GO:0031012">
    <property type="term" value="C:extracellular matrix"/>
    <property type="evidence" value="ECO:0007669"/>
    <property type="project" value="InterPro"/>
</dbReference>
<protein>
    <submittedName>
        <fullName evidence="6">Peptidase M10A and M12B matrixin and adamalysin</fullName>
    </submittedName>
</protein>
<reference evidence="6 7" key="1">
    <citation type="submission" date="2014-01" db="EMBL/GenBank/DDBJ databases">
        <title>Actinotalea ferrariae CF5-4.</title>
        <authorList>
            <person name="Chen F."/>
            <person name="Li Y."/>
            <person name="Wang G."/>
        </authorList>
    </citation>
    <scope>NUCLEOTIDE SEQUENCE [LARGE SCALE GENOMIC DNA]</scope>
    <source>
        <strain evidence="6 7">CF5-4</strain>
    </source>
</reference>
<evidence type="ECO:0000313" key="6">
    <source>
        <dbReference type="EMBL" id="EYR64191.1"/>
    </source>
</evidence>
<dbReference type="Proteomes" id="UP000019753">
    <property type="component" value="Unassembled WGS sequence"/>
</dbReference>
<dbReference type="Pfam" id="PF00413">
    <property type="entry name" value="Peptidase_M10"/>
    <property type="match status" value="1"/>
</dbReference>
<evidence type="ECO:0000256" key="3">
    <source>
        <dbReference type="ARBA" id="ARBA00022801"/>
    </source>
</evidence>
<evidence type="ECO:0000256" key="2">
    <source>
        <dbReference type="ARBA" id="ARBA00022723"/>
    </source>
</evidence>
<keyword evidence="4" id="KW-0862">Zinc</keyword>
<evidence type="ECO:0000256" key="4">
    <source>
        <dbReference type="ARBA" id="ARBA00022833"/>
    </source>
</evidence>
<evidence type="ECO:0000256" key="1">
    <source>
        <dbReference type="ARBA" id="ARBA00022670"/>
    </source>
</evidence>
<organism evidence="6 7">
    <name type="scientific">Actinotalea ferrariae CF5-4</name>
    <dbReference type="NCBI Taxonomy" id="948458"/>
    <lineage>
        <taxon>Bacteria</taxon>
        <taxon>Bacillati</taxon>
        <taxon>Actinomycetota</taxon>
        <taxon>Actinomycetes</taxon>
        <taxon>Micrococcales</taxon>
        <taxon>Cellulomonadaceae</taxon>
        <taxon>Actinotalea</taxon>
    </lineage>
</organism>
<sequence>MRTSTSRAARRELARSRRVLRRMERDAARRDRASLARRTSAVLVAAVLGAGWWAGDRSGWETSGLGDLWSPRAYVEVGGDAVAVPQPEPADGRVLPKVPVTTTGSYAFLHVDEAGGPVGYDPCRPVAYVTNPSGRPSALDGVVHEAAQIVSEASGVSLVHQGDVDEPPMMDRPLIQPERYGEDWVPVLVAWSDEEAFPELEGQVAGIGGSAAVPGPTGEGRWLAAGRIVLDGPDLAAMLERPDGAGQVRAIVVHELAHVLGLDHVDDTGELMHPLTRDRTDLGPGDRQGLALLGQVACRP</sequence>
<dbReference type="Gene3D" id="3.40.390.10">
    <property type="entry name" value="Collagenase (Catalytic Domain)"/>
    <property type="match status" value="1"/>
</dbReference>
<dbReference type="RefSeq" id="WP_052022458.1">
    <property type="nucleotide sequence ID" value="NZ_AXCW01000042.1"/>
</dbReference>
<dbReference type="AlphaFoldDB" id="A0A021VSQ7"/>
<name>A0A021VSQ7_9CELL</name>
<dbReference type="GO" id="GO:0006508">
    <property type="term" value="P:proteolysis"/>
    <property type="evidence" value="ECO:0007669"/>
    <property type="project" value="UniProtKB-KW"/>
</dbReference>
<dbReference type="SUPFAM" id="SSF55486">
    <property type="entry name" value="Metalloproteases ('zincins'), catalytic domain"/>
    <property type="match status" value="1"/>
</dbReference>
<dbReference type="GO" id="GO:0004222">
    <property type="term" value="F:metalloendopeptidase activity"/>
    <property type="evidence" value="ECO:0007669"/>
    <property type="project" value="InterPro"/>
</dbReference>
<dbReference type="InterPro" id="IPR001818">
    <property type="entry name" value="Pept_M10_metallopeptidase"/>
</dbReference>
<dbReference type="EMBL" id="AXCW01000042">
    <property type="protein sequence ID" value="EYR64191.1"/>
    <property type="molecule type" value="Genomic_DNA"/>
</dbReference>
<dbReference type="GO" id="GO:0008270">
    <property type="term" value="F:zinc ion binding"/>
    <property type="evidence" value="ECO:0007669"/>
    <property type="project" value="InterPro"/>
</dbReference>
<keyword evidence="7" id="KW-1185">Reference proteome</keyword>
<keyword evidence="1" id="KW-0645">Protease</keyword>
<comment type="caution">
    <text evidence="6">The sequence shown here is derived from an EMBL/GenBank/DDBJ whole genome shotgun (WGS) entry which is preliminary data.</text>
</comment>
<feature type="domain" description="Peptidase M10 metallopeptidase" evidence="5">
    <location>
        <begin position="244"/>
        <end position="289"/>
    </location>
</feature>
<evidence type="ECO:0000259" key="5">
    <source>
        <dbReference type="Pfam" id="PF00413"/>
    </source>
</evidence>
<dbReference type="OrthoDB" id="4297752at2"/>
<proteinExistence type="predicted"/>
<keyword evidence="3" id="KW-0378">Hydrolase</keyword>
<accession>A0A021VSQ7</accession>
<evidence type="ECO:0000313" key="7">
    <source>
        <dbReference type="Proteomes" id="UP000019753"/>
    </source>
</evidence>